<feature type="region of interest" description="Disordered" evidence="1">
    <location>
        <begin position="52"/>
        <end position="83"/>
    </location>
</feature>
<dbReference type="EMBL" id="JACGCM010001747">
    <property type="protein sequence ID" value="KAF6150378.1"/>
    <property type="molecule type" value="Genomic_DNA"/>
</dbReference>
<name>A0A7J7M6I7_9MAGN</name>
<sequence length="124" mass="13501">MAGVDEGKRQTSREEVRAKTPGLGSSAQPTLTTNKIAQKFFKRQIKKAFSASGTTVSGEVAQGKRRRVEPLGNSGDKVVEGRSASMDDLKEVKERAKLVILQGKEDTSQMVARLVKGIWLGIEE</sequence>
<protein>
    <submittedName>
        <fullName evidence="2">Uncharacterized protein</fullName>
    </submittedName>
</protein>
<keyword evidence="3" id="KW-1185">Reference proteome</keyword>
<accession>A0A7J7M6I7</accession>
<organism evidence="2 3">
    <name type="scientific">Kingdonia uniflora</name>
    <dbReference type="NCBI Taxonomy" id="39325"/>
    <lineage>
        <taxon>Eukaryota</taxon>
        <taxon>Viridiplantae</taxon>
        <taxon>Streptophyta</taxon>
        <taxon>Embryophyta</taxon>
        <taxon>Tracheophyta</taxon>
        <taxon>Spermatophyta</taxon>
        <taxon>Magnoliopsida</taxon>
        <taxon>Ranunculales</taxon>
        <taxon>Circaeasteraceae</taxon>
        <taxon>Kingdonia</taxon>
    </lineage>
</organism>
<proteinExistence type="predicted"/>
<dbReference type="Proteomes" id="UP000541444">
    <property type="component" value="Unassembled WGS sequence"/>
</dbReference>
<evidence type="ECO:0000256" key="1">
    <source>
        <dbReference type="SAM" id="MobiDB-lite"/>
    </source>
</evidence>
<dbReference type="AlphaFoldDB" id="A0A7J7M6I7"/>
<evidence type="ECO:0000313" key="2">
    <source>
        <dbReference type="EMBL" id="KAF6150378.1"/>
    </source>
</evidence>
<evidence type="ECO:0000313" key="3">
    <source>
        <dbReference type="Proteomes" id="UP000541444"/>
    </source>
</evidence>
<gene>
    <name evidence="2" type="ORF">GIB67_034077</name>
</gene>
<feature type="region of interest" description="Disordered" evidence="1">
    <location>
        <begin position="1"/>
        <end position="31"/>
    </location>
</feature>
<comment type="caution">
    <text evidence="2">The sequence shown here is derived from an EMBL/GenBank/DDBJ whole genome shotgun (WGS) entry which is preliminary data.</text>
</comment>
<feature type="compositionally biased region" description="Basic and acidic residues" evidence="1">
    <location>
        <begin position="1"/>
        <end position="18"/>
    </location>
</feature>
<reference evidence="2 3" key="1">
    <citation type="journal article" date="2020" name="IScience">
        <title>Genome Sequencing of the Endangered Kingdonia uniflora (Circaeasteraceae, Ranunculales) Reveals Potential Mechanisms of Evolutionary Specialization.</title>
        <authorList>
            <person name="Sun Y."/>
            <person name="Deng T."/>
            <person name="Zhang A."/>
            <person name="Moore M.J."/>
            <person name="Landis J.B."/>
            <person name="Lin N."/>
            <person name="Zhang H."/>
            <person name="Zhang X."/>
            <person name="Huang J."/>
            <person name="Zhang X."/>
            <person name="Sun H."/>
            <person name="Wang H."/>
        </authorList>
    </citation>
    <scope>NUCLEOTIDE SEQUENCE [LARGE SCALE GENOMIC DNA]</scope>
    <source>
        <strain evidence="2">TB1705</strain>
        <tissue evidence="2">Leaf</tissue>
    </source>
</reference>